<proteinExistence type="predicted"/>
<evidence type="ECO:0000313" key="2">
    <source>
        <dbReference type="Proteomes" id="UP000672032"/>
    </source>
</evidence>
<dbReference type="Proteomes" id="UP000672032">
    <property type="component" value="Chromosome 4"/>
</dbReference>
<sequence length="77" mass="8599">MAWLGCGTATEPETRFRVQDTDISTRHMGSASVTRGRIGYQTLTPGGTVQIGFYNKVGPAFDWQQSSFERKRLQVLC</sequence>
<dbReference type="EMBL" id="CP063408">
    <property type="protein sequence ID" value="QSZ33508.1"/>
    <property type="molecule type" value="Genomic_DNA"/>
</dbReference>
<organism evidence="1 2">
    <name type="scientific">Monilinia vaccinii-corymbosi</name>
    <dbReference type="NCBI Taxonomy" id="61207"/>
    <lineage>
        <taxon>Eukaryota</taxon>
        <taxon>Fungi</taxon>
        <taxon>Dikarya</taxon>
        <taxon>Ascomycota</taxon>
        <taxon>Pezizomycotina</taxon>
        <taxon>Leotiomycetes</taxon>
        <taxon>Helotiales</taxon>
        <taxon>Sclerotiniaceae</taxon>
        <taxon>Monilinia</taxon>
    </lineage>
</organism>
<name>A0A8A3PEE6_9HELO</name>
<accession>A0A8A3PEE6</accession>
<dbReference type="AlphaFoldDB" id="A0A8A3PEE6"/>
<gene>
    <name evidence="1" type="ORF">DSL72_005076</name>
</gene>
<keyword evidence="2" id="KW-1185">Reference proteome</keyword>
<protein>
    <submittedName>
        <fullName evidence="1">Uncharacterized protein</fullName>
    </submittedName>
</protein>
<reference evidence="1" key="1">
    <citation type="submission" date="2020-10" db="EMBL/GenBank/DDBJ databases">
        <title>Genome Sequence of Monilinia vaccinii-corymbosi Sheds Light on Mummy Berry Disease Infection of Blueberry and Mating Type.</title>
        <authorList>
            <person name="Yow A.G."/>
            <person name="Zhang Y."/>
            <person name="Bansal K."/>
            <person name="Eacker S.M."/>
            <person name="Sullivan S."/>
            <person name="Liachko I."/>
            <person name="Cubeta M.A."/>
            <person name="Rollins J.A."/>
            <person name="Ashrafi H."/>
        </authorList>
    </citation>
    <scope>NUCLEOTIDE SEQUENCE</scope>
    <source>
        <strain evidence="1">RL-1</strain>
    </source>
</reference>
<evidence type="ECO:0000313" key="1">
    <source>
        <dbReference type="EMBL" id="QSZ33508.1"/>
    </source>
</evidence>